<evidence type="ECO:0000313" key="3">
    <source>
        <dbReference type="EMBL" id="RZU61903.1"/>
    </source>
</evidence>
<organism evidence="3 4">
    <name type="scientific">Zhihengliuella halotolerans</name>
    <dbReference type="NCBI Taxonomy" id="370736"/>
    <lineage>
        <taxon>Bacteria</taxon>
        <taxon>Bacillati</taxon>
        <taxon>Actinomycetota</taxon>
        <taxon>Actinomycetes</taxon>
        <taxon>Micrococcales</taxon>
        <taxon>Micrococcaceae</taxon>
        <taxon>Zhihengliuella</taxon>
    </lineage>
</organism>
<name>A0A4Q8AE42_9MICC</name>
<protein>
    <submittedName>
        <fullName evidence="3">Uncharacterized protein</fullName>
    </submittedName>
</protein>
<feature type="transmembrane region" description="Helical" evidence="2">
    <location>
        <begin position="30"/>
        <end position="54"/>
    </location>
</feature>
<gene>
    <name evidence="3" type="ORF">EV380_1485</name>
</gene>
<proteinExistence type="predicted"/>
<feature type="compositionally biased region" description="Polar residues" evidence="1">
    <location>
        <begin position="1"/>
        <end position="12"/>
    </location>
</feature>
<dbReference type="EMBL" id="SHLA01000001">
    <property type="protein sequence ID" value="RZU61903.1"/>
    <property type="molecule type" value="Genomic_DNA"/>
</dbReference>
<keyword evidence="2" id="KW-1133">Transmembrane helix</keyword>
<sequence>MSSQTHPPTSQDATDDETPRPTHDTLKPSAAFVIWGIVLLTLSPLASLPLFSAFSSGELAYMDPDAVSFLGFTSTIGALVGLILLLVGVYRALTAVHVGAREAARASGRLTETQDNGDTVIVQR</sequence>
<keyword evidence="2" id="KW-0472">Membrane</keyword>
<reference evidence="3 4" key="1">
    <citation type="submission" date="2019-02" db="EMBL/GenBank/DDBJ databases">
        <title>Sequencing the genomes of 1000 actinobacteria strains.</title>
        <authorList>
            <person name="Klenk H.-P."/>
        </authorList>
    </citation>
    <scope>NUCLEOTIDE SEQUENCE [LARGE SCALE GENOMIC DNA]</scope>
    <source>
        <strain evidence="3 4">DSM 17364</strain>
    </source>
</reference>
<dbReference type="RefSeq" id="WP_130450376.1">
    <property type="nucleotide sequence ID" value="NZ_SHLA01000001.1"/>
</dbReference>
<evidence type="ECO:0000256" key="2">
    <source>
        <dbReference type="SAM" id="Phobius"/>
    </source>
</evidence>
<comment type="caution">
    <text evidence="3">The sequence shown here is derived from an EMBL/GenBank/DDBJ whole genome shotgun (WGS) entry which is preliminary data.</text>
</comment>
<evidence type="ECO:0000256" key="1">
    <source>
        <dbReference type="SAM" id="MobiDB-lite"/>
    </source>
</evidence>
<accession>A0A4Q8AE42</accession>
<keyword evidence="4" id="KW-1185">Reference proteome</keyword>
<dbReference type="AlphaFoldDB" id="A0A4Q8AE42"/>
<feature type="region of interest" description="Disordered" evidence="1">
    <location>
        <begin position="1"/>
        <end position="25"/>
    </location>
</feature>
<evidence type="ECO:0000313" key="4">
    <source>
        <dbReference type="Proteomes" id="UP000292685"/>
    </source>
</evidence>
<keyword evidence="2" id="KW-0812">Transmembrane</keyword>
<feature type="transmembrane region" description="Helical" evidence="2">
    <location>
        <begin position="66"/>
        <end position="87"/>
    </location>
</feature>
<dbReference type="Proteomes" id="UP000292685">
    <property type="component" value="Unassembled WGS sequence"/>
</dbReference>